<keyword evidence="5" id="KW-0046">Antibiotic resistance</keyword>
<feature type="transmembrane region" description="Helical" evidence="6">
    <location>
        <begin position="115"/>
        <end position="139"/>
    </location>
</feature>
<dbReference type="InterPro" id="IPR013525">
    <property type="entry name" value="ABC2_TM"/>
</dbReference>
<dbReference type="RefSeq" id="WP_311669978.1">
    <property type="nucleotide sequence ID" value="NZ_JAVREO010000021.1"/>
</dbReference>
<proteinExistence type="predicted"/>
<comment type="subcellular location">
    <subcellularLocation>
        <location evidence="1">Membrane</location>
        <topology evidence="1">Multi-pass membrane protein</topology>
    </subcellularLocation>
</comment>
<organism evidence="8 9">
    <name type="scientific">Streptomyces chisholmiae</name>
    <dbReference type="NCBI Taxonomy" id="3075540"/>
    <lineage>
        <taxon>Bacteria</taxon>
        <taxon>Bacillati</taxon>
        <taxon>Actinomycetota</taxon>
        <taxon>Actinomycetes</taxon>
        <taxon>Kitasatosporales</taxon>
        <taxon>Streptomycetaceae</taxon>
        <taxon>Streptomyces</taxon>
    </lineage>
</organism>
<sequence>MTGQTTLLAPETGGRRRSARAAVLRAEARLYRRDPTNLLAIALPPALLLVLGQVPMFREAEADLGGLRVIDLYVPVVVLIALVTAGLQVLPPTLTGYRELGVLRRMSTTPVRPATLLSAQMALNGAAALLSALLSLAVGRWALDVALPREAAGYALVLLLAAVACLALGAVVAALARTAKHASGIGTAVYFPALFCTGLWIPVRSMPDVLADVVAYTPFGAAAEALDRAAAGGWPAWSQLAVLVGWGVVASAAAVRWFRWE</sequence>
<dbReference type="InterPro" id="IPR047817">
    <property type="entry name" value="ABC2_TM_bact-type"/>
</dbReference>
<keyword evidence="2 6" id="KW-0812">Transmembrane</keyword>
<comment type="caution">
    <text evidence="8">The sequence shown here is derived from an EMBL/GenBank/DDBJ whole genome shotgun (WGS) entry which is preliminary data.</text>
</comment>
<feature type="transmembrane region" description="Helical" evidence="6">
    <location>
        <begin position="236"/>
        <end position="258"/>
    </location>
</feature>
<dbReference type="PANTHER" id="PTHR43027:SF2">
    <property type="entry name" value="TRANSPORT PERMEASE PROTEIN"/>
    <property type="match status" value="1"/>
</dbReference>
<dbReference type="Proteomes" id="UP001183410">
    <property type="component" value="Unassembled WGS sequence"/>
</dbReference>
<evidence type="ECO:0000256" key="4">
    <source>
        <dbReference type="ARBA" id="ARBA00023136"/>
    </source>
</evidence>
<evidence type="ECO:0000256" key="3">
    <source>
        <dbReference type="ARBA" id="ARBA00022989"/>
    </source>
</evidence>
<feature type="transmembrane region" description="Helical" evidence="6">
    <location>
        <begin position="182"/>
        <end position="201"/>
    </location>
</feature>
<keyword evidence="4 6" id="KW-0472">Membrane</keyword>
<reference evidence="9" key="1">
    <citation type="submission" date="2023-07" db="EMBL/GenBank/DDBJ databases">
        <title>30 novel species of actinomycetes from the DSMZ collection.</title>
        <authorList>
            <person name="Nouioui I."/>
        </authorList>
    </citation>
    <scope>NUCLEOTIDE SEQUENCE [LARGE SCALE GENOMIC DNA]</scope>
    <source>
        <strain evidence="9">DSM 44915</strain>
    </source>
</reference>
<evidence type="ECO:0000313" key="9">
    <source>
        <dbReference type="Proteomes" id="UP001183410"/>
    </source>
</evidence>
<dbReference type="PROSITE" id="PS51012">
    <property type="entry name" value="ABC_TM2"/>
    <property type="match status" value="1"/>
</dbReference>
<name>A0ABU2JY70_9ACTN</name>
<protein>
    <submittedName>
        <fullName evidence="8">ABC transporter permease</fullName>
    </submittedName>
</protein>
<evidence type="ECO:0000313" key="8">
    <source>
        <dbReference type="EMBL" id="MDT0269897.1"/>
    </source>
</evidence>
<feature type="transmembrane region" description="Helical" evidence="6">
    <location>
        <begin position="151"/>
        <end position="175"/>
    </location>
</feature>
<accession>A0ABU2JY70</accession>
<evidence type="ECO:0000259" key="7">
    <source>
        <dbReference type="PROSITE" id="PS51012"/>
    </source>
</evidence>
<feature type="transmembrane region" description="Helical" evidence="6">
    <location>
        <begin position="72"/>
        <end position="94"/>
    </location>
</feature>
<gene>
    <name evidence="8" type="ORF">RM844_26815</name>
</gene>
<dbReference type="PANTHER" id="PTHR43027">
    <property type="entry name" value="DOXORUBICIN RESISTANCE ABC TRANSPORTER PERMEASE PROTEIN DRRC-RELATED"/>
    <property type="match status" value="1"/>
</dbReference>
<dbReference type="InterPro" id="IPR052902">
    <property type="entry name" value="ABC-2_transporter"/>
</dbReference>
<dbReference type="PIRSF" id="PIRSF006648">
    <property type="entry name" value="DrrB"/>
    <property type="match status" value="1"/>
</dbReference>
<dbReference type="Pfam" id="PF12698">
    <property type="entry name" value="ABC2_membrane_3"/>
    <property type="match status" value="1"/>
</dbReference>
<keyword evidence="9" id="KW-1185">Reference proteome</keyword>
<feature type="domain" description="ABC transmembrane type-2" evidence="7">
    <location>
        <begin position="36"/>
        <end position="261"/>
    </location>
</feature>
<evidence type="ECO:0000256" key="5">
    <source>
        <dbReference type="ARBA" id="ARBA00023251"/>
    </source>
</evidence>
<dbReference type="EMBL" id="JAVREO010000021">
    <property type="protein sequence ID" value="MDT0269897.1"/>
    <property type="molecule type" value="Genomic_DNA"/>
</dbReference>
<keyword evidence="3 6" id="KW-1133">Transmembrane helix</keyword>
<evidence type="ECO:0000256" key="2">
    <source>
        <dbReference type="ARBA" id="ARBA00022692"/>
    </source>
</evidence>
<feature type="transmembrane region" description="Helical" evidence="6">
    <location>
        <begin position="38"/>
        <end position="57"/>
    </location>
</feature>
<dbReference type="InterPro" id="IPR000412">
    <property type="entry name" value="ABC_2_transport"/>
</dbReference>
<evidence type="ECO:0000256" key="1">
    <source>
        <dbReference type="ARBA" id="ARBA00004141"/>
    </source>
</evidence>
<evidence type="ECO:0000256" key="6">
    <source>
        <dbReference type="SAM" id="Phobius"/>
    </source>
</evidence>